<reference evidence="4 5" key="1">
    <citation type="submission" date="2019-10" db="EMBL/GenBank/DDBJ databases">
        <title>Thermopilla bonchosmolovskayae gen. nov., sp. nov., a moderately thermophilic Chloroflexi bacterium from a Chukotka hot spring (Arctic, Russia), representing a novel classis Thermopillaia, which include previously uncultivated lineage OLB14.</title>
        <authorList>
            <person name="Kochetkova T.V."/>
            <person name="Zayulina K.S."/>
            <person name="Zhigarkov V.S."/>
            <person name="Minaev N.V."/>
            <person name="Novikov A."/>
            <person name="Toshchakov S.V."/>
            <person name="Elcheninov A.G."/>
            <person name="Kublanov I.V."/>
        </authorList>
    </citation>
    <scope>NUCLEOTIDE SEQUENCE [LARGE SCALE GENOMIC DNA]</scope>
    <source>
        <strain evidence="4 5">3753O</strain>
    </source>
</reference>
<feature type="domain" description="MobA-like NTP transferase" evidence="3">
    <location>
        <begin position="31"/>
        <end position="179"/>
    </location>
</feature>
<dbReference type="Gene3D" id="3.90.550.10">
    <property type="entry name" value="Spore Coat Polysaccharide Biosynthesis Protein SpsA, Chain A"/>
    <property type="match status" value="1"/>
</dbReference>
<dbReference type="PANTHER" id="PTHR43584:SF8">
    <property type="entry name" value="N-ACETYLMURAMATE ALPHA-1-PHOSPHATE URIDYLYLTRANSFERASE"/>
    <property type="match status" value="1"/>
</dbReference>
<dbReference type="InterPro" id="IPR025877">
    <property type="entry name" value="MobA-like_NTP_Trfase"/>
</dbReference>
<keyword evidence="1" id="KW-0808">Transferase</keyword>
<dbReference type="EMBL" id="CP042829">
    <property type="protein sequence ID" value="QFG03087.1"/>
    <property type="molecule type" value="Genomic_DNA"/>
</dbReference>
<accession>A0ABX6C1D3</accession>
<keyword evidence="5" id="KW-1185">Reference proteome</keyword>
<evidence type="ECO:0000313" key="5">
    <source>
        <dbReference type="Proteomes" id="UP000326331"/>
    </source>
</evidence>
<sequence>MLTPAGPTRDPPLRPLPYRYAPSRPGPPVNAVILAAGDGGRLGTLTRERPKPLVDIAGRPIISYTLEALAAAGVREAAVVVGYRAGQLGEALAADAHGLGLSFIYNPRFREGASLSLAAARQWAGSEPFLLLMADHLLSEPIIRRLLDARAETPPGVSLVAADAPARWPADYLDEATRLALDPDGFVTAIGKHLEPYDALDTGAFLLDPAAWTAFDAAPESCELSTIFSILAARRALRAVDIGGAHWYDIDTGADLEAAAAILAARR</sequence>
<evidence type="ECO:0000256" key="1">
    <source>
        <dbReference type="ARBA" id="ARBA00022679"/>
    </source>
</evidence>
<dbReference type="SUPFAM" id="SSF53448">
    <property type="entry name" value="Nucleotide-diphospho-sugar transferases"/>
    <property type="match status" value="1"/>
</dbReference>
<evidence type="ECO:0000259" key="3">
    <source>
        <dbReference type="Pfam" id="PF12804"/>
    </source>
</evidence>
<dbReference type="Proteomes" id="UP000326331">
    <property type="component" value="Chromosome"/>
</dbReference>
<dbReference type="InterPro" id="IPR050065">
    <property type="entry name" value="GlmU-like"/>
</dbReference>
<organism evidence="4 5">
    <name type="scientific">Tepidiforma bonchosmolovskayae</name>
    <dbReference type="NCBI Taxonomy" id="2601677"/>
    <lineage>
        <taxon>Bacteria</taxon>
        <taxon>Bacillati</taxon>
        <taxon>Chloroflexota</taxon>
        <taxon>Tepidiformia</taxon>
        <taxon>Tepidiformales</taxon>
        <taxon>Tepidiformaceae</taxon>
        <taxon>Tepidiforma</taxon>
    </lineage>
</organism>
<keyword evidence="2" id="KW-0548">Nucleotidyltransferase</keyword>
<dbReference type="PANTHER" id="PTHR43584">
    <property type="entry name" value="NUCLEOTIDYL TRANSFERASE"/>
    <property type="match status" value="1"/>
</dbReference>
<proteinExistence type="predicted"/>
<dbReference type="InterPro" id="IPR029044">
    <property type="entry name" value="Nucleotide-diphossugar_trans"/>
</dbReference>
<name>A0ABX6C1D3_9CHLR</name>
<evidence type="ECO:0000313" key="4">
    <source>
        <dbReference type="EMBL" id="QFG03087.1"/>
    </source>
</evidence>
<dbReference type="Pfam" id="PF12804">
    <property type="entry name" value="NTP_transf_3"/>
    <property type="match status" value="1"/>
</dbReference>
<gene>
    <name evidence="4" type="ORF">Tbon_07190</name>
</gene>
<evidence type="ECO:0000256" key="2">
    <source>
        <dbReference type="ARBA" id="ARBA00022695"/>
    </source>
</evidence>
<protein>
    <recommendedName>
        <fullName evidence="3">MobA-like NTP transferase domain-containing protein</fullName>
    </recommendedName>
</protein>